<evidence type="ECO:0000256" key="2">
    <source>
        <dbReference type="ARBA" id="ARBA00023315"/>
    </source>
</evidence>
<keyword evidence="1" id="KW-0808">Transferase</keyword>
<evidence type="ECO:0000313" key="5">
    <source>
        <dbReference type="Proteomes" id="UP001597013"/>
    </source>
</evidence>
<dbReference type="PANTHER" id="PTHR10545:SF29">
    <property type="entry name" value="GH14572P-RELATED"/>
    <property type="match status" value="1"/>
</dbReference>
<sequence>MLDITFKLVDFQSIDLIIPLVDKLNKGKVSKSVLYKRFQEMFKQNYQCVGIFDCEKMIGVSGLWFCTRHYVGKSVELDHVFISEEYRKGGLGKKFMKWINDYCQSQGCNSMELNTYVNNYPSHKFYYNEGMEIWGYHFFKHL</sequence>
<dbReference type="InterPro" id="IPR051016">
    <property type="entry name" value="Diverse_Substrate_AcTransf"/>
</dbReference>
<name>A0ABW3N9N3_9FLAO</name>
<dbReference type="Proteomes" id="UP001597013">
    <property type="component" value="Unassembled WGS sequence"/>
</dbReference>
<proteinExistence type="predicted"/>
<dbReference type="Gene3D" id="3.40.630.30">
    <property type="match status" value="1"/>
</dbReference>
<keyword evidence="2" id="KW-0012">Acyltransferase</keyword>
<gene>
    <name evidence="4" type="ORF">ACFQ1Q_07990</name>
</gene>
<dbReference type="CDD" id="cd04301">
    <property type="entry name" value="NAT_SF"/>
    <property type="match status" value="1"/>
</dbReference>
<evidence type="ECO:0000259" key="3">
    <source>
        <dbReference type="PROSITE" id="PS51186"/>
    </source>
</evidence>
<reference evidence="5" key="1">
    <citation type="journal article" date="2019" name="Int. J. Syst. Evol. Microbiol.">
        <title>The Global Catalogue of Microorganisms (GCM) 10K type strain sequencing project: providing services to taxonomists for standard genome sequencing and annotation.</title>
        <authorList>
            <consortium name="The Broad Institute Genomics Platform"/>
            <consortium name="The Broad Institute Genome Sequencing Center for Infectious Disease"/>
            <person name="Wu L."/>
            <person name="Ma J."/>
        </authorList>
    </citation>
    <scope>NUCLEOTIDE SEQUENCE [LARGE SCALE GENOMIC DNA]</scope>
    <source>
        <strain evidence="5">CCUG 62215</strain>
    </source>
</reference>
<keyword evidence="5" id="KW-1185">Reference proteome</keyword>
<protein>
    <submittedName>
        <fullName evidence="4">GNAT family N-acetyltransferase</fullName>
    </submittedName>
</protein>
<dbReference type="SUPFAM" id="SSF55729">
    <property type="entry name" value="Acyl-CoA N-acyltransferases (Nat)"/>
    <property type="match status" value="1"/>
</dbReference>
<dbReference type="Pfam" id="PF00583">
    <property type="entry name" value="Acetyltransf_1"/>
    <property type="match status" value="1"/>
</dbReference>
<accession>A0ABW3N9N3</accession>
<dbReference type="PANTHER" id="PTHR10545">
    <property type="entry name" value="DIAMINE N-ACETYLTRANSFERASE"/>
    <property type="match status" value="1"/>
</dbReference>
<dbReference type="PROSITE" id="PS51186">
    <property type="entry name" value="GNAT"/>
    <property type="match status" value="1"/>
</dbReference>
<dbReference type="InterPro" id="IPR000182">
    <property type="entry name" value="GNAT_dom"/>
</dbReference>
<dbReference type="RefSeq" id="WP_386129711.1">
    <property type="nucleotide sequence ID" value="NZ_JBHTJL010000009.1"/>
</dbReference>
<feature type="domain" description="N-acetyltransferase" evidence="3">
    <location>
        <begin position="4"/>
        <end position="142"/>
    </location>
</feature>
<organism evidence="4 5">
    <name type="scientific">Winogradskyella litorisediminis</name>
    <dbReference type="NCBI Taxonomy" id="1156618"/>
    <lineage>
        <taxon>Bacteria</taxon>
        <taxon>Pseudomonadati</taxon>
        <taxon>Bacteroidota</taxon>
        <taxon>Flavobacteriia</taxon>
        <taxon>Flavobacteriales</taxon>
        <taxon>Flavobacteriaceae</taxon>
        <taxon>Winogradskyella</taxon>
    </lineage>
</organism>
<comment type="caution">
    <text evidence="4">The sequence shown here is derived from an EMBL/GenBank/DDBJ whole genome shotgun (WGS) entry which is preliminary data.</text>
</comment>
<dbReference type="EMBL" id="JBHTJL010000009">
    <property type="protein sequence ID" value="MFD1063185.1"/>
    <property type="molecule type" value="Genomic_DNA"/>
</dbReference>
<evidence type="ECO:0000313" key="4">
    <source>
        <dbReference type="EMBL" id="MFD1063185.1"/>
    </source>
</evidence>
<dbReference type="InterPro" id="IPR016181">
    <property type="entry name" value="Acyl_CoA_acyltransferase"/>
</dbReference>
<evidence type="ECO:0000256" key="1">
    <source>
        <dbReference type="ARBA" id="ARBA00022679"/>
    </source>
</evidence>